<accession>A0A803Q955</accession>
<keyword evidence="4" id="KW-1185">Reference proteome</keyword>
<dbReference type="PANTHER" id="PTHR47074">
    <property type="entry name" value="BNAC02G40300D PROTEIN"/>
    <property type="match status" value="1"/>
</dbReference>
<evidence type="ECO:0000256" key="1">
    <source>
        <dbReference type="SAM" id="MobiDB-lite"/>
    </source>
</evidence>
<name>A0A803Q955_CANSA</name>
<sequence length="214" mass="23567">MVPYHDLHNQYPYYGSRPTSHGFCPHDHHMPPQPRPPPPPGSGGRLSERLSSFVKGATVGRLVHEAVVFVAGKVCLDDGGDLINFDTSFYDDLIMNRARLPSAGMFKLKVDASLDVQALKTGVGAIVAGLCSHFVGASTPIYAKAKALQATLSWGVVMHFPLKAVESDCQALVNKIKHKWKDQSFLLNLVQLLQNYLSSFPNVSLNYISRMIMF</sequence>
<protein>
    <recommendedName>
        <fullName evidence="2">RNase H type-1 domain-containing protein</fullName>
    </recommendedName>
</protein>
<proteinExistence type="predicted"/>
<evidence type="ECO:0000313" key="3">
    <source>
        <dbReference type="EnsemblPlants" id="cds.evm.model.08.1584"/>
    </source>
</evidence>
<reference evidence="3" key="1">
    <citation type="submission" date="2018-11" db="EMBL/GenBank/DDBJ databases">
        <authorList>
            <person name="Grassa J C."/>
        </authorList>
    </citation>
    <scope>NUCLEOTIDE SEQUENCE [LARGE SCALE GENOMIC DNA]</scope>
</reference>
<dbReference type="InterPro" id="IPR052929">
    <property type="entry name" value="RNase_H-like_EbsB-rel"/>
</dbReference>
<feature type="compositionally biased region" description="Pro residues" evidence="1">
    <location>
        <begin position="31"/>
        <end position="41"/>
    </location>
</feature>
<dbReference type="Gramene" id="evm.model.08.1584">
    <property type="protein sequence ID" value="cds.evm.model.08.1584"/>
    <property type="gene ID" value="evm.TU.08.1584"/>
</dbReference>
<dbReference type="AlphaFoldDB" id="A0A803Q955"/>
<dbReference type="PANTHER" id="PTHR47074:SF67">
    <property type="entry name" value="RNASE H TYPE-1 DOMAIN-CONTAINING PROTEIN"/>
    <property type="match status" value="1"/>
</dbReference>
<dbReference type="GO" id="GO:0003676">
    <property type="term" value="F:nucleic acid binding"/>
    <property type="evidence" value="ECO:0007669"/>
    <property type="project" value="InterPro"/>
</dbReference>
<organism evidence="3 4">
    <name type="scientific">Cannabis sativa</name>
    <name type="common">Hemp</name>
    <name type="synonym">Marijuana</name>
    <dbReference type="NCBI Taxonomy" id="3483"/>
    <lineage>
        <taxon>Eukaryota</taxon>
        <taxon>Viridiplantae</taxon>
        <taxon>Streptophyta</taxon>
        <taxon>Embryophyta</taxon>
        <taxon>Tracheophyta</taxon>
        <taxon>Spermatophyta</taxon>
        <taxon>Magnoliopsida</taxon>
        <taxon>eudicotyledons</taxon>
        <taxon>Gunneridae</taxon>
        <taxon>Pentapetalae</taxon>
        <taxon>rosids</taxon>
        <taxon>fabids</taxon>
        <taxon>Rosales</taxon>
        <taxon>Cannabaceae</taxon>
        <taxon>Cannabis</taxon>
    </lineage>
</organism>
<evidence type="ECO:0000313" key="4">
    <source>
        <dbReference type="Proteomes" id="UP000596661"/>
    </source>
</evidence>
<feature type="region of interest" description="Disordered" evidence="1">
    <location>
        <begin position="22"/>
        <end position="47"/>
    </location>
</feature>
<feature type="domain" description="RNase H type-1" evidence="2">
    <location>
        <begin position="124"/>
        <end position="210"/>
    </location>
</feature>
<dbReference type="Proteomes" id="UP000596661">
    <property type="component" value="Chromosome 8"/>
</dbReference>
<evidence type="ECO:0000259" key="2">
    <source>
        <dbReference type="Pfam" id="PF13456"/>
    </source>
</evidence>
<dbReference type="InterPro" id="IPR002156">
    <property type="entry name" value="RNaseH_domain"/>
</dbReference>
<dbReference type="Pfam" id="PF13456">
    <property type="entry name" value="RVT_3"/>
    <property type="match status" value="1"/>
</dbReference>
<dbReference type="EMBL" id="UZAU01000714">
    <property type="status" value="NOT_ANNOTATED_CDS"/>
    <property type="molecule type" value="Genomic_DNA"/>
</dbReference>
<reference evidence="3" key="2">
    <citation type="submission" date="2021-03" db="UniProtKB">
        <authorList>
            <consortium name="EnsemblPlants"/>
        </authorList>
    </citation>
    <scope>IDENTIFICATION</scope>
</reference>
<dbReference type="EnsemblPlants" id="evm.model.08.1584">
    <property type="protein sequence ID" value="cds.evm.model.08.1584"/>
    <property type="gene ID" value="evm.TU.08.1584"/>
</dbReference>
<dbReference type="GO" id="GO:0004523">
    <property type="term" value="F:RNA-DNA hybrid ribonuclease activity"/>
    <property type="evidence" value="ECO:0007669"/>
    <property type="project" value="InterPro"/>
</dbReference>